<evidence type="ECO:0000313" key="3">
    <source>
        <dbReference type="Proteomes" id="UP000194761"/>
    </source>
</evidence>
<protein>
    <submittedName>
        <fullName evidence="2">Uncharacterized protein</fullName>
    </submittedName>
</protein>
<dbReference type="EMBL" id="NGFP01000360">
    <property type="protein sequence ID" value="OUC82522.1"/>
    <property type="molecule type" value="Genomic_DNA"/>
</dbReference>
<keyword evidence="3" id="KW-1185">Reference proteome</keyword>
<accession>A0A243QMX2</accession>
<sequence>MFLSVRTINETVSPTITTTAIIAIMTILLLMMVLAASMVPSGFRLMCDPVLFQLPLGLRTYGDNGRNGHLMLIPNTDFSSHVTPLSVP</sequence>
<reference evidence="2 3" key="1">
    <citation type="submission" date="2017-05" db="EMBL/GenBank/DDBJ databases">
        <title>Biotechnological potential of actinobacteria isolated from South African environments.</title>
        <authorList>
            <person name="Le Roes-Hill M."/>
            <person name="Prins A."/>
            <person name="Durrell K.A."/>
        </authorList>
    </citation>
    <scope>NUCLEOTIDE SEQUENCE [LARGE SCALE GENOMIC DNA]</scope>
    <source>
        <strain evidence="2">M26</strain>
    </source>
</reference>
<name>A0A243QMX2_9ACTN</name>
<evidence type="ECO:0000256" key="1">
    <source>
        <dbReference type="SAM" id="Phobius"/>
    </source>
</evidence>
<organism evidence="2 3">
    <name type="scientific">Streptosporangium minutum</name>
    <dbReference type="NCBI Taxonomy" id="569862"/>
    <lineage>
        <taxon>Bacteria</taxon>
        <taxon>Bacillati</taxon>
        <taxon>Actinomycetota</taxon>
        <taxon>Actinomycetes</taxon>
        <taxon>Streptosporangiales</taxon>
        <taxon>Streptosporangiaceae</taxon>
        <taxon>Streptosporangium</taxon>
    </lineage>
</organism>
<feature type="transmembrane region" description="Helical" evidence="1">
    <location>
        <begin position="12"/>
        <end position="36"/>
    </location>
</feature>
<keyword evidence="1" id="KW-0812">Transmembrane</keyword>
<evidence type="ECO:0000313" key="2">
    <source>
        <dbReference type="EMBL" id="OUC82522.1"/>
    </source>
</evidence>
<proteinExistence type="predicted"/>
<dbReference type="AlphaFoldDB" id="A0A243QMX2"/>
<comment type="caution">
    <text evidence="2">The sequence shown here is derived from an EMBL/GenBank/DDBJ whole genome shotgun (WGS) entry which is preliminary data.</text>
</comment>
<dbReference type="Proteomes" id="UP000194761">
    <property type="component" value="Unassembled WGS sequence"/>
</dbReference>
<gene>
    <name evidence="2" type="ORF">CA984_41285</name>
</gene>
<keyword evidence="1" id="KW-1133">Transmembrane helix</keyword>
<keyword evidence="1" id="KW-0472">Membrane</keyword>